<evidence type="ECO:0000313" key="2">
    <source>
        <dbReference type="EMBL" id="MVB08417.1"/>
    </source>
</evidence>
<keyword evidence="3" id="KW-1185">Reference proteome</keyword>
<dbReference type="Proteomes" id="UP000462449">
    <property type="component" value="Unassembled WGS sequence"/>
</dbReference>
<evidence type="ECO:0000313" key="1">
    <source>
        <dbReference type="EMBL" id="MUP39212.1"/>
    </source>
</evidence>
<gene>
    <name evidence="2" type="ORF">DWB62_015435</name>
    <name evidence="1" type="ORF">GNY23_15435</name>
</gene>
<proteinExistence type="predicted"/>
<dbReference type="EMBL" id="QTZN02000043">
    <property type="protein sequence ID" value="MVB08417.1"/>
    <property type="molecule type" value="Genomic_DNA"/>
</dbReference>
<evidence type="ECO:0000313" key="3">
    <source>
        <dbReference type="Proteomes" id="UP000285951"/>
    </source>
</evidence>
<protein>
    <submittedName>
        <fullName evidence="1">Uncharacterized protein</fullName>
    </submittedName>
</protein>
<dbReference type="Proteomes" id="UP000285951">
    <property type="component" value="Unassembled WGS sequence"/>
</dbReference>
<dbReference type="EMBL" id="WOTW01000043">
    <property type="protein sequence ID" value="MUP39212.1"/>
    <property type="molecule type" value="Genomic_DNA"/>
</dbReference>
<evidence type="ECO:0000313" key="4">
    <source>
        <dbReference type="Proteomes" id="UP000462449"/>
    </source>
</evidence>
<name>A0A7M4D983_9BACT</name>
<organism evidence="1 4">
    <name type="scientific">Labilibaculum euxinus</name>
    <dbReference type="NCBI Taxonomy" id="2686357"/>
    <lineage>
        <taxon>Bacteria</taxon>
        <taxon>Pseudomonadati</taxon>
        <taxon>Bacteroidota</taxon>
        <taxon>Bacteroidia</taxon>
        <taxon>Marinilabiliales</taxon>
        <taxon>Marinifilaceae</taxon>
        <taxon>Labilibaculum</taxon>
    </lineage>
</organism>
<dbReference type="AlphaFoldDB" id="A0A7M4D983"/>
<comment type="caution">
    <text evidence="1">The sequence shown here is derived from an EMBL/GenBank/DDBJ whole genome shotgun (WGS) entry which is preliminary data.</text>
</comment>
<dbReference type="OrthoDB" id="9810445at2"/>
<dbReference type="RefSeq" id="WP_156196680.1">
    <property type="nucleotide sequence ID" value="NZ_QTZN02000043.1"/>
</dbReference>
<reference evidence="1 4" key="2">
    <citation type="submission" date="2019-12" db="EMBL/GenBank/DDBJ databases">
        <title>Draft genome sequence of Labilibaculum sp. strain 44 isolated from deep waters of Black Sea.</title>
        <authorList>
            <person name="Yadav S."/>
            <person name="Villanueva L."/>
        </authorList>
    </citation>
    <scope>NUCLEOTIDE SEQUENCE [LARGE SCALE GENOMIC DNA]</scope>
    <source>
        <strain evidence="1 4">44</strain>
    </source>
</reference>
<sequence length="115" mass="13487">MKLLLFQAIISISLFFGIWRLLNNVNWISIFKIERIQENTEEKLRELYWELFNEYDAEIKDIEVLAPLDSILSKICTSNNIDRTQIKLHIIKSDEISTSNQDSGIPEKGVMENQE</sequence>
<accession>A0A7M4D983</accession>
<reference evidence="2 3" key="1">
    <citation type="submission" date="2019-11" db="EMBL/GenBank/DDBJ databases">
        <title>Draft genome sequence of Labilibaculum sp. strain SYP isolated from Black Sea.</title>
        <authorList>
            <person name="Yadav S."/>
            <person name="Villanueva L."/>
        </authorList>
    </citation>
    <scope>NUCLEOTIDE SEQUENCE [LARGE SCALE GENOMIC DNA]</scope>
    <source>
        <strain evidence="2 3">44</strain>
    </source>
</reference>